<keyword evidence="2" id="KW-1185">Reference proteome</keyword>
<gene>
    <name evidence="1" type="ORF">BDN72DRAFT_896229</name>
</gene>
<sequence length="1020" mass="115387">MPECHRCHREFTTTTNLTHHFQQPDSTCHRIHSFNERITIAEALRQNQHLNRSQQLAIPRSPSPSPRPPSPPTRSPSPLPPPEQIVNDNREQDVPPPPRFHIKKHPGAGTASSSDQNFMNRFDDDWFAEERKHNIYYPFASKEEWDVAFFLVRSRLSSAFIDEFLALPLIHSLRLSFRSAKTLRSWVEMLPPGPQWDCRPMRLHPNYPTKKPVALYYRDPVECIESLMQNPLICDHLSYTPIQVYRSAANLMRVYSHWLTGTHAWELQDAIPNDSTLLGIVLSSDKTQLTAMTGGRSAYPLLISLANLDFDFRNKASNNAFLLLALLPIPKFVEARTELHGVLISRLIHRAFDIAVKPLKIAAEIGIMLSDAFGRSRYCFTPLVADIVDYPEAQLMACVSGGTSPVTLAIQKEFGDSTRHPPRTRDHTLDQLRKLALETDPWDLWSYVKDAKSARLSGVHKPFWRDWALSDPSKFLTPEPLHHWFKAFYDHDLKWGINGVGSTEFDFRYSTIPIHQGYRRFPEGVSKLKQVTGREHREILRYFVPVIAGAVPSKFLLALRSLADFRYRAQAPELDDADLQKIEASLKTFHNNKQAIIDARARLGKKNKVIDKWEIPKLEMLQSVVPSFRASGCAAQWSADTTEHKHVKLVKQPAKLGNNQGLESQICRNLDLQDKCCVFDLSTSIRSLGLKLGRASGGGDGGDETSDEEDDEEGDNGGRIYKTQELIDATAHARYTGRKSRNKDYFAHAEAIREDVDISQPYHTSSIGSTSVHLKNNPCHPLTSIDEVATLFGIQDLRSALSRYVQRASNNEAGVFIIGGPRSRQLQPLPFDLRVWTRCRIQNRSFHYPHSVLPASTVHAAPPDDLWKKGRMDAVILNTTASKHWPQDRLDGHCVAELCLIMEAIPHAGAELPTGLEAFVVYARRFDIVPQVNPEVSQTTVRGPYPEPDTSLYVLRRALGSGGVPTGDIVPLIQLRASVNLIPRFGPKADVRVTRETSLAYYSDFYLNKYFTKELFYAFS</sequence>
<evidence type="ECO:0000313" key="1">
    <source>
        <dbReference type="EMBL" id="TFK70651.1"/>
    </source>
</evidence>
<organism evidence="1 2">
    <name type="scientific">Pluteus cervinus</name>
    <dbReference type="NCBI Taxonomy" id="181527"/>
    <lineage>
        <taxon>Eukaryota</taxon>
        <taxon>Fungi</taxon>
        <taxon>Dikarya</taxon>
        <taxon>Basidiomycota</taxon>
        <taxon>Agaricomycotina</taxon>
        <taxon>Agaricomycetes</taxon>
        <taxon>Agaricomycetidae</taxon>
        <taxon>Agaricales</taxon>
        <taxon>Pluteineae</taxon>
        <taxon>Pluteaceae</taxon>
        <taxon>Pluteus</taxon>
    </lineage>
</organism>
<name>A0ACD3AZ63_9AGAR</name>
<proteinExistence type="predicted"/>
<reference evidence="1 2" key="1">
    <citation type="journal article" date="2019" name="Nat. Ecol. Evol.">
        <title>Megaphylogeny resolves global patterns of mushroom evolution.</title>
        <authorList>
            <person name="Varga T."/>
            <person name="Krizsan K."/>
            <person name="Foldi C."/>
            <person name="Dima B."/>
            <person name="Sanchez-Garcia M."/>
            <person name="Sanchez-Ramirez S."/>
            <person name="Szollosi G.J."/>
            <person name="Szarkandi J.G."/>
            <person name="Papp V."/>
            <person name="Albert L."/>
            <person name="Andreopoulos W."/>
            <person name="Angelini C."/>
            <person name="Antonin V."/>
            <person name="Barry K.W."/>
            <person name="Bougher N.L."/>
            <person name="Buchanan P."/>
            <person name="Buyck B."/>
            <person name="Bense V."/>
            <person name="Catcheside P."/>
            <person name="Chovatia M."/>
            <person name="Cooper J."/>
            <person name="Damon W."/>
            <person name="Desjardin D."/>
            <person name="Finy P."/>
            <person name="Geml J."/>
            <person name="Haridas S."/>
            <person name="Hughes K."/>
            <person name="Justo A."/>
            <person name="Karasinski D."/>
            <person name="Kautmanova I."/>
            <person name="Kiss B."/>
            <person name="Kocsube S."/>
            <person name="Kotiranta H."/>
            <person name="LaButti K.M."/>
            <person name="Lechner B.E."/>
            <person name="Liimatainen K."/>
            <person name="Lipzen A."/>
            <person name="Lukacs Z."/>
            <person name="Mihaltcheva S."/>
            <person name="Morgado L.N."/>
            <person name="Niskanen T."/>
            <person name="Noordeloos M.E."/>
            <person name="Ohm R.A."/>
            <person name="Ortiz-Santana B."/>
            <person name="Ovrebo C."/>
            <person name="Racz N."/>
            <person name="Riley R."/>
            <person name="Savchenko A."/>
            <person name="Shiryaev A."/>
            <person name="Soop K."/>
            <person name="Spirin V."/>
            <person name="Szebenyi C."/>
            <person name="Tomsovsky M."/>
            <person name="Tulloss R.E."/>
            <person name="Uehling J."/>
            <person name="Grigoriev I.V."/>
            <person name="Vagvolgyi C."/>
            <person name="Papp T."/>
            <person name="Martin F.M."/>
            <person name="Miettinen O."/>
            <person name="Hibbett D.S."/>
            <person name="Nagy L.G."/>
        </authorList>
    </citation>
    <scope>NUCLEOTIDE SEQUENCE [LARGE SCALE GENOMIC DNA]</scope>
    <source>
        <strain evidence="1 2">NL-1719</strain>
    </source>
</reference>
<dbReference type="Proteomes" id="UP000308600">
    <property type="component" value="Unassembled WGS sequence"/>
</dbReference>
<dbReference type="EMBL" id="ML208309">
    <property type="protein sequence ID" value="TFK70651.1"/>
    <property type="molecule type" value="Genomic_DNA"/>
</dbReference>
<accession>A0ACD3AZ63</accession>
<protein>
    <submittedName>
        <fullName evidence="1">Uncharacterized protein</fullName>
    </submittedName>
</protein>
<evidence type="ECO:0000313" key="2">
    <source>
        <dbReference type="Proteomes" id="UP000308600"/>
    </source>
</evidence>